<dbReference type="PROSITE" id="PS00138">
    <property type="entry name" value="SUBTILASE_SER"/>
    <property type="match status" value="1"/>
</dbReference>
<dbReference type="Gene3D" id="2.60.40.2310">
    <property type="match status" value="1"/>
</dbReference>
<keyword evidence="2 7" id="KW-0645">Protease</keyword>
<dbReference type="Pfam" id="PF17766">
    <property type="entry name" value="fn3_6"/>
    <property type="match status" value="1"/>
</dbReference>
<dbReference type="FunFam" id="3.30.70.80:FF:000002">
    <property type="entry name" value="Subtilisin-like protease SBT5.3"/>
    <property type="match status" value="1"/>
</dbReference>
<feature type="active site" description="Charge relay system" evidence="6 7">
    <location>
        <position position="135"/>
    </location>
</feature>
<evidence type="ECO:0000256" key="6">
    <source>
        <dbReference type="PIRSR" id="PIRSR615500-1"/>
    </source>
</evidence>
<dbReference type="AlphaFoldDB" id="A0AAD8JAN0"/>
<evidence type="ECO:0000256" key="5">
    <source>
        <dbReference type="ARBA" id="ARBA00022825"/>
    </source>
</evidence>
<reference evidence="12" key="2">
    <citation type="submission" date="2023-05" db="EMBL/GenBank/DDBJ databases">
        <authorList>
            <person name="Schelkunov M.I."/>
        </authorList>
    </citation>
    <scope>NUCLEOTIDE SEQUENCE</scope>
    <source>
        <strain evidence="12">Hsosn_3</strain>
        <tissue evidence="12">Leaf</tissue>
    </source>
</reference>
<dbReference type="InterPro" id="IPR010259">
    <property type="entry name" value="S8pro/Inhibitor_I9"/>
</dbReference>
<sequence>MACAQHLFFLCLVYLSAFICNCHEERKVHIVYMGDIPQGGESLQSTHYDILHDVLGSHSLAKEALLYSYGRSFNGFVAKLADAEVAKLTAVKGVVSVFPNRKLQIHTTRSWDFLGVPRSDPLKPTEGSVIVGMLDTGLWPESRSFQDENFGVPPLKWKGTCQSNNFTCNNKVIGGRYYDIANIANPGSDIMSPRDTEGHGSHTASTVAGQEVKNASLYGIGEGVARGGVPNARIAVYKVCWGPGCNDVDILAAFDDAIADGVDIISVSLGSILPTPYHKSSISIGSFHAMKKGILTSCSAGNSGPSRRHISNYYPWALTVAASTIDRKLVTKLLLGDGQTIIGTSLNGFTLNGTAFPLVYSGDVNNITFGVDPGESRQCLWGTLSSEAEGGIVLCDANYDGVAARMANAAGIIMPFSDLETAVSFSVPAVMISYEDHAKLFDYIRTTVKPIATILHTEAFKDIMAPLVTEFSSRGPNPISPEILKPDITAPGANILAAWSPLALFSVDIFDKRTVDYNIISGTSMSCPHATGAAAYVKASHPDWSPAAIKSALMTTATIMDPRKNSDAEFAYGSGQIDPLKAVDPGLVFDASEADYVDFLCNEGYNASLVRLISGDASNCSTPGKTWDLNYPSFALSLLDGEEVSATYTRTVTNVGSPNCTYHYEAFLPPPFTVVVEPIVLTFAEVGEEKSFTLKIVGPPIAQVPIVSGSLVWTDGNYTVRSPIVIFNNIPTSFASLDENRQEQTSLEKKVFELQQGQKYMSKLQPVPMTRTAVRGKYRA</sequence>
<dbReference type="SUPFAM" id="SSF52743">
    <property type="entry name" value="Subtilisin-like"/>
    <property type="match status" value="1"/>
</dbReference>
<evidence type="ECO:0000259" key="10">
    <source>
        <dbReference type="Pfam" id="PF05922"/>
    </source>
</evidence>
<dbReference type="InterPro" id="IPR023828">
    <property type="entry name" value="Peptidase_S8_Ser-AS"/>
</dbReference>
<dbReference type="Gene3D" id="3.30.70.80">
    <property type="entry name" value="Peptidase S8 propeptide/proteinase inhibitor I9"/>
    <property type="match status" value="1"/>
</dbReference>
<dbReference type="InterPro" id="IPR036852">
    <property type="entry name" value="Peptidase_S8/S53_dom_sf"/>
</dbReference>
<dbReference type="Gene3D" id="3.40.50.200">
    <property type="entry name" value="Peptidase S8/S53 domain"/>
    <property type="match status" value="1"/>
</dbReference>
<evidence type="ECO:0000256" key="8">
    <source>
        <dbReference type="SAM" id="SignalP"/>
    </source>
</evidence>
<dbReference type="GO" id="GO:0006508">
    <property type="term" value="P:proteolysis"/>
    <property type="evidence" value="ECO:0007669"/>
    <property type="project" value="UniProtKB-KW"/>
</dbReference>
<organism evidence="12 13">
    <name type="scientific">Heracleum sosnowskyi</name>
    <dbReference type="NCBI Taxonomy" id="360622"/>
    <lineage>
        <taxon>Eukaryota</taxon>
        <taxon>Viridiplantae</taxon>
        <taxon>Streptophyta</taxon>
        <taxon>Embryophyta</taxon>
        <taxon>Tracheophyta</taxon>
        <taxon>Spermatophyta</taxon>
        <taxon>Magnoliopsida</taxon>
        <taxon>eudicotyledons</taxon>
        <taxon>Gunneridae</taxon>
        <taxon>Pentapetalae</taxon>
        <taxon>asterids</taxon>
        <taxon>campanulids</taxon>
        <taxon>Apiales</taxon>
        <taxon>Apiaceae</taxon>
        <taxon>Apioideae</taxon>
        <taxon>apioid superclade</taxon>
        <taxon>Tordylieae</taxon>
        <taxon>Tordyliinae</taxon>
        <taxon>Heracleum</taxon>
    </lineage>
</organism>
<evidence type="ECO:0000259" key="9">
    <source>
        <dbReference type="Pfam" id="PF00082"/>
    </source>
</evidence>
<dbReference type="InterPro" id="IPR041469">
    <property type="entry name" value="Subtilisin-like_FN3"/>
</dbReference>
<feature type="domain" description="Peptidase S8/S53" evidence="9">
    <location>
        <begin position="129"/>
        <end position="574"/>
    </location>
</feature>
<dbReference type="FunFam" id="3.40.50.200:FF:000006">
    <property type="entry name" value="Subtilisin-like protease SBT1.5"/>
    <property type="match status" value="1"/>
</dbReference>
<dbReference type="InterPro" id="IPR045051">
    <property type="entry name" value="SBT"/>
</dbReference>
<gene>
    <name evidence="12" type="ORF">POM88_009461</name>
</gene>
<keyword evidence="4 7" id="KW-0378">Hydrolase</keyword>
<protein>
    <submittedName>
        <fullName evidence="12">Cucumisin</fullName>
    </submittedName>
</protein>
<feature type="active site" description="Charge relay system" evidence="6 7">
    <location>
        <position position="199"/>
    </location>
</feature>
<name>A0AAD8JAN0_9APIA</name>
<dbReference type="GO" id="GO:0004252">
    <property type="term" value="F:serine-type endopeptidase activity"/>
    <property type="evidence" value="ECO:0007669"/>
    <property type="project" value="UniProtKB-UniRule"/>
</dbReference>
<evidence type="ECO:0000259" key="11">
    <source>
        <dbReference type="Pfam" id="PF17766"/>
    </source>
</evidence>
<dbReference type="InterPro" id="IPR037045">
    <property type="entry name" value="S8pro/Inhibitor_I9_sf"/>
</dbReference>
<feature type="signal peptide" evidence="8">
    <location>
        <begin position="1"/>
        <end position="24"/>
    </location>
</feature>
<feature type="domain" description="Subtilisin-like protease fibronectin type-III" evidence="11">
    <location>
        <begin position="628"/>
        <end position="726"/>
    </location>
</feature>
<evidence type="ECO:0000313" key="13">
    <source>
        <dbReference type="Proteomes" id="UP001237642"/>
    </source>
</evidence>
<dbReference type="Proteomes" id="UP001237642">
    <property type="component" value="Unassembled WGS sequence"/>
</dbReference>
<accession>A0AAD8JAN0</accession>
<evidence type="ECO:0000256" key="1">
    <source>
        <dbReference type="ARBA" id="ARBA00011073"/>
    </source>
</evidence>
<dbReference type="Gene3D" id="3.50.30.30">
    <property type="match status" value="1"/>
</dbReference>
<keyword evidence="3 8" id="KW-0732">Signal</keyword>
<dbReference type="InterPro" id="IPR015500">
    <property type="entry name" value="Peptidase_S8_subtilisin-rel"/>
</dbReference>
<keyword evidence="13" id="KW-1185">Reference proteome</keyword>
<evidence type="ECO:0000256" key="3">
    <source>
        <dbReference type="ARBA" id="ARBA00022729"/>
    </source>
</evidence>
<dbReference type="EMBL" id="JAUIZM010000002">
    <property type="protein sequence ID" value="KAK1399598.1"/>
    <property type="molecule type" value="Genomic_DNA"/>
</dbReference>
<dbReference type="CDD" id="cd02120">
    <property type="entry name" value="PA_subtilisin_like"/>
    <property type="match status" value="1"/>
</dbReference>
<dbReference type="Pfam" id="PF00082">
    <property type="entry name" value="Peptidase_S8"/>
    <property type="match status" value="1"/>
</dbReference>
<proteinExistence type="inferred from homology"/>
<evidence type="ECO:0000313" key="12">
    <source>
        <dbReference type="EMBL" id="KAK1399598.1"/>
    </source>
</evidence>
<feature type="domain" description="Inhibitor I9" evidence="10">
    <location>
        <begin position="28"/>
        <end position="106"/>
    </location>
</feature>
<dbReference type="PANTHER" id="PTHR10795">
    <property type="entry name" value="PROPROTEIN CONVERTASE SUBTILISIN/KEXIN"/>
    <property type="match status" value="1"/>
</dbReference>
<comment type="caution">
    <text evidence="12">The sequence shown here is derived from an EMBL/GenBank/DDBJ whole genome shotgun (WGS) entry which is preliminary data.</text>
</comment>
<dbReference type="PROSITE" id="PS51892">
    <property type="entry name" value="SUBTILASE"/>
    <property type="match status" value="1"/>
</dbReference>
<keyword evidence="5 7" id="KW-0720">Serine protease</keyword>
<evidence type="ECO:0000256" key="7">
    <source>
        <dbReference type="PROSITE-ProRule" id="PRU01240"/>
    </source>
</evidence>
<reference evidence="12" key="1">
    <citation type="submission" date="2023-02" db="EMBL/GenBank/DDBJ databases">
        <title>Genome of toxic invasive species Heracleum sosnowskyi carries increased number of genes despite the absence of recent whole-genome duplications.</title>
        <authorList>
            <person name="Schelkunov M."/>
            <person name="Shtratnikova V."/>
            <person name="Makarenko M."/>
            <person name="Klepikova A."/>
            <person name="Omelchenko D."/>
            <person name="Novikova G."/>
            <person name="Obukhova E."/>
            <person name="Bogdanov V."/>
            <person name="Penin A."/>
            <person name="Logacheva M."/>
        </authorList>
    </citation>
    <scope>NUCLEOTIDE SEQUENCE</scope>
    <source>
        <strain evidence="12">Hsosn_3</strain>
        <tissue evidence="12">Leaf</tissue>
    </source>
</reference>
<feature type="active site" description="Charge relay system" evidence="6 7">
    <location>
        <position position="524"/>
    </location>
</feature>
<evidence type="ECO:0000256" key="2">
    <source>
        <dbReference type="ARBA" id="ARBA00022670"/>
    </source>
</evidence>
<dbReference type="InterPro" id="IPR000209">
    <property type="entry name" value="Peptidase_S8/S53_dom"/>
</dbReference>
<feature type="chain" id="PRO_5042140033" evidence="8">
    <location>
        <begin position="25"/>
        <end position="780"/>
    </location>
</feature>
<dbReference type="PRINTS" id="PR00723">
    <property type="entry name" value="SUBTILISIN"/>
</dbReference>
<dbReference type="CDD" id="cd04852">
    <property type="entry name" value="Peptidases_S8_3"/>
    <property type="match status" value="1"/>
</dbReference>
<dbReference type="InterPro" id="IPR034197">
    <property type="entry name" value="Peptidases_S8_3"/>
</dbReference>
<comment type="similarity">
    <text evidence="1 7">Belongs to the peptidase S8 family.</text>
</comment>
<evidence type="ECO:0000256" key="4">
    <source>
        <dbReference type="ARBA" id="ARBA00022801"/>
    </source>
</evidence>
<dbReference type="Pfam" id="PF05922">
    <property type="entry name" value="Inhibitor_I9"/>
    <property type="match status" value="1"/>
</dbReference>